<dbReference type="InterPro" id="IPR006158">
    <property type="entry name" value="Cobalamin-bd"/>
</dbReference>
<feature type="binding site" evidence="23">
    <location>
        <position position="809"/>
    </location>
    <ligand>
        <name>methylcob(III)alamin</name>
        <dbReference type="ChEBI" id="CHEBI:28115"/>
    </ligand>
</feature>
<evidence type="ECO:0000256" key="6">
    <source>
        <dbReference type="ARBA" id="ARBA00012032"/>
    </source>
</evidence>
<dbReference type="GO" id="GO:0008270">
    <property type="term" value="F:zinc ion binding"/>
    <property type="evidence" value="ECO:0007669"/>
    <property type="project" value="UniProtKB-UniRule"/>
</dbReference>
<evidence type="ECO:0000256" key="5">
    <source>
        <dbReference type="ARBA" id="ARBA00010398"/>
    </source>
</evidence>
<feature type="binding site" evidence="22 24">
    <location>
        <position position="313"/>
    </location>
    <ligand>
        <name>Zn(2+)</name>
        <dbReference type="ChEBI" id="CHEBI:29105"/>
    </ligand>
</feature>
<dbReference type="InterPro" id="IPR036594">
    <property type="entry name" value="Meth_synthase_dom"/>
</dbReference>
<evidence type="ECO:0000256" key="13">
    <source>
        <dbReference type="ARBA" id="ARBA00022723"/>
    </source>
</evidence>
<evidence type="ECO:0000259" key="26">
    <source>
        <dbReference type="PROSITE" id="PS50972"/>
    </source>
</evidence>
<evidence type="ECO:0000256" key="22">
    <source>
        <dbReference type="PIRSR" id="PIRSR000381-1"/>
    </source>
</evidence>
<protein>
    <recommendedName>
        <fullName evidence="7 20">Methionine synthase</fullName>
        <ecNumber evidence="6 20">2.1.1.13</ecNumber>
    </recommendedName>
    <alternativeName>
        <fullName evidence="19 21">5-methyltetrahydrofolate--homocysteine methyltransferase</fullName>
    </alternativeName>
</protein>
<name>A0A7V4WWP3_CALAY</name>
<dbReference type="PIRSF" id="PIRSF000381">
    <property type="entry name" value="MetH"/>
    <property type="match status" value="1"/>
</dbReference>
<dbReference type="SUPFAM" id="SSF47644">
    <property type="entry name" value="Methionine synthase domain"/>
    <property type="match status" value="1"/>
</dbReference>
<organism evidence="30">
    <name type="scientific">Caldithrix abyssi</name>
    <dbReference type="NCBI Taxonomy" id="187145"/>
    <lineage>
        <taxon>Bacteria</taxon>
        <taxon>Pseudomonadati</taxon>
        <taxon>Calditrichota</taxon>
        <taxon>Calditrichia</taxon>
        <taxon>Calditrichales</taxon>
        <taxon>Calditrichaceae</taxon>
        <taxon>Caldithrix</taxon>
    </lineage>
</organism>
<dbReference type="PANTHER" id="PTHR45833">
    <property type="entry name" value="METHIONINE SYNTHASE"/>
    <property type="match status" value="1"/>
</dbReference>
<dbReference type="Gene3D" id="3.20.20.330">
    <property type="entry name" value="Homocysteine-binding-like domain"/>
    <property type="match status" value="1"/>
</dbReference>
<evidence type="ECO:0000256" key="2">
    <source>
        <dbReference type="ARBA" id="ARBA00001947"/>
    </source>
</evidence>
<dbReference type="EMBL" id="DRQG01000131">
    <property type="protein sequence ID" value="HGY56792.1"/>
    <property type="molecule type" value="Genomic_DNA"/>
</dbReference>
<dbReference type="InterPro" id="IPR037010">
    <property type="entry name" value="VitB12-dep_Met_synth_activ_sf"/>
</dbReference>
<keyword evidence="11 21" id="KW-0808">Transferase</keyword>
<dbReference type="SMART" id="SM01018">
    <property type="entry name" value="B12-binding_2"/>
    <property type="match status" value="1"/>
</dbReference>
<evidence type="ECO:0000256" key="10">
    <source>
        <dbReference type="ARBA" id="ARBA00022628"/>
    </source>
</evidence>
<dbReference type="SUPFAM" id="SSF56507">
    <property type="entry name" value="Methionine synthase activation domain-like"/>
    <property type="match status" value="1"/>
</dbReference>
<feature type="binding site" evidence="22 24">
    <location>
        <position position="314"/>
    </location>
    <ligand>
        <name>Zn(2+)</name>
        <dbReference type="ChEBI" id="CHEBI:29105"/>
    </ligand>
</feature>
<evidence type="ECO:0000256" key="18">
    <source>
        <dbReference type="ARBA" id="ARBA00025552"/>
    </source>
</evidence>
<dbReference type="AlphaFoldDB" id="A0A7V4WWP3"/>
<feature type="binding site" evidence="23">
    <location>
        <position position="1169"/>
    </location>
    <ligand>
        <name>S-adenosyl-L-methionine</name>
        <dbReference type="ChEBI" id="CHEBI:59789"/>
    </ligand>
</feature>
<dbReference type="UniPathway" id="UPA00051">
    <property type="reaction ID" value="UER00081"/>
</dbReference>
<dbReference type="GO" id="GO:0046653">
    <property type="term" value="P:tetrahydrofolate metabolic process"/>
    <property type="evidence" value="ECO:0007669"/>
    <property type="project" value="TreeGrafter"/>
</dbReference>
<dbReference type="GO" id="GO:0005829">
    <property type="term" value="C:cytosol"/>
    <property type="evidence" value="ECO:0007669"/>
    <property type="project" value="TreeGrafter"/>
</dbReference>
<dbReference type="PANTHER" id="PTHR45833:SF1">
    <property type="entry name" value="METHIONINE SYNTHASE"/>
    <property type="match status" value="1"/>
</dbReference>
<dbReference type="Proteomes" id="UP000885779">
    <property type="component" value="Unassembled WGS sequence"/>
</dbReference>
<evidence type="ECO:0000256" key="9">
    <source>
        <dbReference type="ARBA" id="ARBA00022605"/>
    </source>
</evidence>
<comment type="catalytic activity">
    <reaction evidence="1 21">
        <text>(6S)-5-methyl-5,6,7,8-tetrahydrofolate + L-homocysteine = (6S)-5,6,7,8-tetrahydrofolate + L-methionine</text>
        <dbReference type="Rhea" id="RHEA:11172"/>
        <dbReference type="ChEBI" id="CHEBI:18608"/>
        <dbReference type="ChEBI" id="CHEBI:57453"/>
        <dbReference type="ChEBI" id="CHEBI:57844"/>
        <dbReference type="ChEBI" id="CHEBI:58199"/>
        <dbReference type="EC" id="2.1.1.13"/>
    </reaction>
</comment>
<dbReference type="Pfam" id="PF02965">
    <property type="entry name" value="Met_synt_B12"/>
    <property type="match status" value="2"/>
</dbReference>
<dbReference type="Pfam" id="PF02574">
    <property type="entry name" value="S-methyl_trans"/>
    <property type="match status" value="1"/>
</dbReference>
<dbReference type="PROSITE" id="PS51332">
    <property type="entry name" value="B12_BINDING"/>
    <property type="match status" value="1"/>
</dbReference>
<dbReference type="Pfam" id="PF02310">
    <property type="entry name" value="B12-binding"/>
    <property type="match status" value="1"/>
</dbReference>
<dbReference type="Gene3D" id="3.20.20.20">
    <property type="entry name" value="Dihydropteroate synthase-like"/>
    <property type="match status" value="1"/>
</dbReference>
<dbReference type="InterPro" id="IPR036724">
    <property type="entry name" value="Cobalamin-bd_sf"/>
</dbReference>
<dbReference type="FunFam" id="1.10.1240.10:FF:000001">
    <property type="entry name" value="Methionine synthase"/>
    <property type="match status" value="1"/>
</dbReference>
<comment type="cofactor">
    <cofactor evidence="2 21 24">
        <name>Zn(2+)</name>
        <dbReference type="ChEBI" id="CHEBI:29105"/>
    </cofactor>
</comment>
<evidence type="ECO:0000256" key="7">
    <source>
        <dbReference type="ARBA" id="ARBA00013998"/>
    </source>
</evidence>
<dbReference type="PROSITE" id="PS51337">
    <property type="entry name" value="B12_BINDING_NTER"/>
    <property type="match status" value="1"/>
</dbReference>
<evidence type="ECO:0000256" key="24">
    <source>
        <dbReference type="PROSITE-ProRule" id="PRU00333"/>
    </source>
</evidence>
<proteinExistence type="inferred from homology"/>
<evidence type="ECO:0000256" key="3">
    <source>
        <dbReference type="ARBA" id="ARBA00001956"/>
    </source>
</evidence>
<gene>
    <name evidence="30" type="primary">metH</name>
    <name evidence="30" type="ORF">ENK44_13885</name>
</gene>
<dbReference type="InterPro" id="IPR003726">
    <property type="entry name" value="HCY_dom"/>
</dbReference>
<dbReference type="NCBIfam" id="NF007024">
    <property type="entry name" value="PRK09490.1"/>
    <property type="match status" value="1"/>
</dbReference>
<feature type="binding site" evidence="23">
    <location>
        <position position="694"/>
    </location>
    <ligand>
        <name>methylcob(III)alamin</name>
        <dbReference type="ChEBI" id="CHEBI:28115"/>
    </ligand>
</feature>
<dbReference type="GO" id="GO:0031419">
    <property type="term" value="F:cobalamin binding"/>
    <property type="evidence" value="ECO:0007669"/>
    <property type="project" value="UniProtKB-UniRule"/>
</dbReference>
<evidence type="ECO:0000256" key="11">
    <source>
        <dbReference type="ARBA" id="ARBA00022679"/>
    </source>
</evidence>
<dbReference type="PROSITE" id="PS50970">
    <property type="entry name" value="HCY"/>
    <property type="match status" value="1"/>
</dbReference>
<comment type="similarity">
    <text evidence="5">Belongs to the vitamin-B12 dependent methionine synthase family.</text>
</comment>
<feature type="binding site" evidence="23">
    <location>
        <begin position="1224"/>
        <end position="1225"/>
    </location>
    <ligand>
        <name>S-adenosyl-L-methionine</name>
        <dbReference type="ChEBI" id="CHEBI:59789"/>
    </ligand>
</feature>
<sequence>MKQKFYPNHPIHKHLRQRILIMDGAMGTMIQRYNLDEAAYRGERFKNHPGELKGNNDLLSLTQPQIIEEIHRAYLEAGADIIETNTFNANGISLRDYGMSDLAYELNLASARLARQAADDFTKGNPAKPRFVAGALGPTNRTLSLSSKVNDPGHRDVTFDEVAEAYYQQARGLVEGGVDLLLVETIFDTLNAKAALFAIENYFDACGKRLPIMLSVTIIDQSGRTLSGQTLDAFRISMKSYDLLSIGLNCSLGPEQMRPFLQELHETTPLYVSLYPNAGLPNAFGEYEESPQQMGKVLRDFAQKGWLNLAGGCCGTTPEHIRFFAEAMQNVPPRVLPNIEPRSEYSGLEGLTVRPDSNFINIGERCNVTGSRRFARLIKEEKYDEALSVARAQVENGAQILDINMDEGLIDAPKVMTRFLNLMMAEPDIARLPVMIDSSHWETIEAGLKCLQGRSIVNSLSLKEGEARFKEQARTALQYGAAVLVMAFDEQGQADTVERRVSVCRRAYQILTEEVGFPPEDIIFDPNIFAVATGMDEHKNYALDYIEATRRIKAALPLVKISGGVSNLSFSFRGNETIRQAMHSAFLYHAIQAGMDMGIVNPGQIIVYEQIEPELLNRVEDVLFNRRDDATERLTEMAHSVKKQPGEEKRKEEWRSLSVEERLAYALVNGIADHIEADTAEALNKLEDPLLVIEGPLMAGMDRVGELFASGKMFLPQVVKSARVMKKAVAYLTPYLEERRAANASQKGKILLATVKGDVHDIGKNIVGVVLGCNNYDIIDLGVMVPAEKIVETALKERVDVVGLSGLITPSLQEMVHVAEAMKERKITVPLLVGGATTSRKHTAVKIEPVYDGDAVVHVHDASRAVTVVSSLLSTEQRSKYIRQIKDEYDKIRRRFAEQKKGSALISIEQARSNRLRTDWQKADVVRPKKLGVHTFSNYPLQEISEKIDWTPFFKVWQIKGRFPGLLEDPKSGKEALRLYEEAREMLQHIIKQQWLEARAVVGLYPANSVGDDIEIYEDESREKVVAVIHTLRQQLPKRGMVKGERIPKQVQHNADHRHSELVSESSQKNANYANLALADFIAPRQSGISDYMGFFVVTAGIGLETLLQRFREDHDEYKSIMAKALADRLAEAFAELMHEKIRRDIWGYAPNEHLSNEDLIREKYRGIRPAPGYPACPDHSEKQTLFNLLNAPENSGVSLTESFAMIPAASVSGFYFAHPMARYFGVGKIGRDQARDYARRKGVSLKQVETWLANNLAYEPE</sequence>
<evidence type="ECO:0000256" key="21">
    <source>
        <dbReference type="PIRNR" id="PIRNR000381"/>
    </source>
</evidence>
<feature type="binding site" evidence="23">
    <location>
        <begin position="757"/>
        <end position="761"/>
    </location>
    <ligand>
        <name>methylcob(III)alamin</name>
        <dbReference type="ChEBI" id="CHEBI:28115"/>
    </ligand>
</feature>
<feature type="binding site" evidence="23">
    <location>
        <position position="949"/>
    </location>
    <ligand>
        <name>S-adenosyl-L-methionine</name>
        <dbReference type="ChEBI" id="CHEBI:59789"/>
    </ligand>
</feature>
<accession>A0A7V4WWP3</accession>
<keyword evidence="9 21" id="KW-0028">Amino-acid biosynthesis</keyword>
<dbReference type="FunFam" id="3.20.20.20:FF:000002">
    <property type="entry name" value="Methionine synthase"/>
    <property type="match status" value="1"/>
</dbReference>
<dbReference type="GO" id="GO:0008705">
    <property type="term" value="F:methionine synthase activity"/>
    <property type="evidence" value="ECO:0007669"/>
    <property type="project" value="UniProtKB-UniRule"/>
</dbReference>
<keyword evidence="12 21" id="KW-0949">S-adenosyl-L-methionine</keyword>
<feature type="domain" description="B12-binding" evidence="28">
    <location>
        <begin position="747"/>
        <end position="883"/>
    </location>
</feature>
<comment type="caution">
    <text evidence="30">The sequence shown here is derived from an EMBL/GenBank/DDBJ whole genome shotgun (WGS) entry which is preliminary data.</text>
</comment>
<dbReference type="InterPro" id="IPR000489">
    <property type="entry name" value="Pterin-binding_dom"/>
</dbReference>
<evidence type="ECO:0000256" key="4">
    <source>
        <dbReference type="ARBA" id="ARBA00005178"/>
    </source>
</evidence>
<keyword evidence="13 21" id="KW-0479">Metal-binding</keyword>
<keyword evidence="17 21" id="KW-0170">Cobalt</keyword>
<comment type="cofactor">
    <cofactor evidence="3 21 22">
        <name>methylcob(III)alamin</name>
        <dbReference type="ChEBI" id="CHEBI:28115"/>
    </cofactor>
</comment>
<feature type="domain" description="AdoMet activation" evidence="27">
    <location>
        <begin position="899"/>
        <end position="1262"/>
    </location>
</feature>
<comment type="pathway">
    <text evidence="4 21">Amino-acid biosynthesis; L-methionine biosynthesis via de novo pathway; L-methionine from L-homocysteine (MetH route): step 1/1.</text>
</comment>
<dbReference type="InterPro" id="IPR036589">
    <property type="entry name" value="HCY_dom_sf"/>
</dbReference>
<evidence type="ECO:0000259" key="29">
    <source>
        <dbReference type="PROSITE" id="PS51337"/>
    </source>
</evidence>
<evidence type="ECO:0000259" key="25">
    <source>
        <dbReference type="PROSITE" id="PS50970"/>
    </source>
</evidence>
<feature type="domain" description="Hcy-binding" evidence="25">
    <location>
        <begin position="8"/>
        <end position="328"/>
    </location>
</feature>
<dbReference type="SUPFAM" id="SSF82282">
    <property type="entry name" value="Homocysteine S-methyltransferase"/>
    <property type="match status" value="1"/>
</dbReference>
<feature type="binding site" description="axial binding residue" evidence="22">
    <location>
        <position position="760"/>
    </location>
    <ligand>
        <name>methylcob(III)alamin</name>
        <dbReference type="ChEBI" id="CHEBI:28115"/>
    </ligand>
    <ligandPart>
        <name>Co</name>
        <dbReference type="ChEBI" id="CHEBI:27638"/>
    </ligandPart>
</feature>
<dbReference type="SUPFAM" id="SSF52242">
    <property type="entry name" value="Cobalamin (vitamin B12)-binding domain"/>
    <property type="match status" value="1"/>
</dbReference>
<feature type="binding site" evidence="23">
    <location>
        <position position="862"/>
    </location>
    <ligand>
        <name>methylcob(III)alamin</name>
        <dbReference type="ChEBI" id="CHEBI:28115"/>
    </ligand>
</feature>
<evidence type="ECO:0000256" key="23">
    <source>
        <dbReference type="PIRSR" id="PIRSR000381-2"/>
    </source>
</evidence>
<evidence type="ECO:0000256" key="20">
    <source>
        <dbReference type="NCBIfam" id="TIGR02082"/>
    </source>
</evidence>
<dbReference type="GO" id="GO:0050667">
    <property type="term" value="P:homocysteine metabolic process"/>
    <property type="evidence" value="ECO:0007669"/>
    <property type="project" value="TreeGrafter"/>
</dbReference>
<dbReference type="Gene3D" id="1.10.1240.10">
    <property type="entry name" value="Methionine synthase domain"/>
    <property type="match status" value="1"/>
</dbReference>
<evidence type="ECO:0000259" key="28">
    <source>
        <dbReference type="PROSITE" id="PS51332"/>
    </source>
</evidence>
<dbReference type="InterPro" id="IPR004223">
    <property type="entry name" value="VitB12-dep_Met_synth_activ_dom"/>
</dbReference>
<evidence type="ECO:0000256" key="15">
    <source>
        <dbReference type="ARBA" id="ARBA00022833"/>
    </source>
</evidence>
<dbReference type="Gene3D" id="3.10.196.10">
    <property type="entry name" value="Vitamin B12-dependent methionine synthase, activation domain"/>
    <property type="match status" value="1"/>
</dbReference>
<keyword evidence="8 21" id="KW-0489">Methyltransferase</keyword>
<evidence type="ECO:0000256" key="8">
    <source>
        <dbReference type="ARBA" id="ARBA00022603"/>
    </source>
</evidence>
<feature type="binding site" evidence="22 24">
    <location>
        <position position="250"/>
    </location>
    <ligand>
        <name>Zn(2+)</name>
        <dbReference type="ChEBI" id="CHEBI:29105"/>
    </ligand>
</feature>
<evidence type="ECO:0000256" key="14">
    <source>
        <dbReference type="ARBA" id="ARBA00022737"/>
    </source>
</evidence>
<keyword evidence="14" id="KW-0677">Repeat</keyword>
<dbReference type="FunFam" id="3.20.20.330:FF:000001">
    <property type="entry name" value="Methionine synthase"/>
    <property type="match status" value="1"/>
</dbReference>
<dbReference type="Gene3D" id="3.40.50.280">
    <property type="entry name" value="Cobalamin-binding domain"/>
    <property type="match status" value="1"/>
</dbReference>
<dbReference type="InterPro" id="IPR003759">
    <property type="entry name" value="Cbl-bd_cap"/>
</dbReference>
<dbReference type="InterPro" id="IPR011822">
    <property type="entry name" value="MetH"/>
</dbReference>
<dbReference type="InterPro" id="IPR050554">
    <property type="entry name" value="Met_Synthase/Corrinoid"/>
</dbReference>
<keyword evidence="16 21" id="KW-0486">Methionine biosynthesis</keyword>
<dbReference type="GO" id="GO:0032259">
    <property type="term" value="P:methylation"/>
    <property type="evidence" value="ECO:0007669"/>
    <property type="project" value="UniProtKB-KW"/>
</dbReference>
<dbReference type="CDD" id="cd00740">
    <property type="entry name" value="MeTr"/>
    <property type="match status" value="1"/>
</dbReference>
<dbReference type="SUPFAM" id="SSF51717">
    <property type="entry name" value="Dihydropteroate synthetase-like"/>
    <property type="match status" value="1"/>
</dbReference>
<feature type="domain" description="B12-binding N-terminal" evidence="29">
    <location>
        <begin position="650"/>
        <end position="744"/>
    </location>
</feature>
<dbReference type="NCBIfam" id="TIGR02082">
    <property type="entry name" value="metH"/>
    <property type="match status" value="1"/>
</dbReference>
<evidence type="ECO:0000256" key="17">
    <source>
        <dbReference type="ARBA" id="ARBA00023285"/>
    </source>
</evidence>
<feature type="binding site" evidence="23">
    <location>
        <position position="805"/>
    </location>
    <ligand>
        <name>methylcob(III)alamin</name>
        <dbReference type="ChEBI" id="CHEBI:28115"/>
    </ligand>
</feature>
<dbReference type="InterPro" id="IPR033706">
    <property type="entry name" value="Met_synthase_B12-bd"/>
</dbReference>
<dbReference type="CDD" id="cd02069">
    <property type="entry name" value="methionine_synthase_B12_BD"/>
    <property type="match status" value="1"/>
</dbReference>
<dbReference type="Pfam" id="PF02607">
    <property type="entry name" value="B12-binding_2"/>
    <property type="match status" value="1"/>
</dbReference>
<reference evidence="30" key="1">
    <citation type="journal article" date="2020" name="mSystems">
        <title>Genome- and Community-Level Interaction Insights into Carbon Utilization and Element Cycling Functions of Hydrothermarchaeota in Hydrothermal Sediment.</title>
        <authorList>
            <person name="Zhou Z."/>
            <person name="Liu Y."/>
            <person name="Xu W."/>
            <person name="Pan J."/>
            <person name="Luo Z.H."/>
            <person name="Li M."/>
        </authorList>
    </citation>
    <scope>NUCLEOTIDE SEQUENCE [LARGE SCALE GENOMIC DNA]</scope>
    <source>
        <strain evidence="30">HyVt-577</strain>
    </source>
</reference>
<dbReference type="PROSITE" id="PS50974">
    <property type="entry name" value="ADOMET_ACTIVATION"/>
    <property type="match status" value="1"/>
</dbReference>
<keyword evidence="15 21" id="KW-0862">Zinc</keyword>
<evidence type="ECO:0000256" key="1">
    <source>
        <dbReference type="ARBA" id="ARBA00001700"/>
    </source>
</evidence>
<evidence type="ECO:0000259" key="27">
    <source>
        <dbReference type="PROSITE" id="PS50974"/>
    </source>
</evidence>
<dbReference type="InterPro" id="IPR011005">
    <property type="entry name" value="Dihydropteroate_synth-like_sf"/>
</dbReference>
<dbReference type="FunFam" id="3.40.50.280:FF:000001">
    <property type="entry name" value="Methionine synthase"/>
    <property type="match status" value="1"/>
</dbReference>
<evidence type="ECO:0000313" key="30">
    <source>
        <dbReference type="EMBL" id="HGY56792.1"/>
    </source>
</evidence>
<evidence type="ECO:0000256" key="16">
    <source>
        <dbReference type="ARBA" id="ARBA00023167"/>
    </source>
</evidence>
<comment type="function">
    <text evidence="18 21">Catalyzes the transfer of a methyl group from methyl-cobalamin to homocysteine, yielding enzyme-bound cob(I)alamin and methionine. Subsequently, remethylates the cofactor using methyltetrahydrofolate.</text>
</comment>
<dbReference type="Pfam" id="PF00809">
    <property type="entry name" value="Pterin_bind"/>
    <property type="match status" value="1"/>
</dbReference>
<feature type="domain" description="Pterin-binding" evidence="26">
    <location>
        <begin position="359"/>
        <end position="620"/>
    </location>
</feature>
<dbReference type="EC" id="2.1.1.13" evidence="6 20"/>
<comment type="domain">
    <text evidence="21">Modular enzyme with four functionally distinct domains. The isolated Hcy-binding domain catalyzes methyl transfer from free methylcobalamin to homocysteine. The Hcy-binding domain in association with the pterin-binding domain catalyzes the methylation of cob(I)alamin by methyltetrahydrofolate and the methylation of homocysteine. The B12-binding domain binds the cofactor. The AdoMet activation domain binds S-adenosyl-L-methionine. Under aerobic conditions cob(I)alamin can be converted to inactive cob(II)alamin. Reductive methylation by S-adenosyl-L-methionine and flavodoxin regenerates methylcobalamin.</text>
</comment>
<evidence type="ECO:0000256" key="12">
    <source>
        <dbReference type="ARBA" id="ARBA00022691"/>
    </source>
</evidence>
<dbReference type="PROSITE" id="PS50972">
    <property type="entry name" value="PTERIN_BINDING"/>
    <property type="match status" value="1"/>
</dbReference>
<evidence type="ECO:0000256" key="19">
    <source>
        <dbReference type="ARBA" id="ARBA00031040"/>
    </source>
</evidence>
<keyword evidence="10 21" id="KW-0846">Cobalamin</keyword>